<reference evidence="7 9" key="1">
    <citation type="submission" date="2017-01" db="EMBL/GenBank/DDBJ databases">
        <authorList>
            <person name="Varghese N."/>
            <person name="Submissions S."/>
        </authorList>
    </citation>
    <scope>NUCLEOTIDE SEQUENCE [LARGE SCALE GENOMIC DNA]</scope>
    <source>
        <strain evidence="7 9">DSM 18447</strain>
    </source>
</reference>
<dbReference type="Proteomes" id="UP000186216">
    <property type="component" value="Unassembled WGS sequence"/>
</dbReference>
<evidence type="ECO:0000256" key="5">
    <source>
        <dbReference type="SAM" id="SignalP"/>
    </source>
</evidence>
<organism evidence="7 9">
    <name type="scientific">Paracoccus saliphilus</name>
    <dbReference type="NCBI Taxonomy" id="405559"/>
    <lineage>
        <taxon>Bacteria</taxon>
        <taxon>Pseudomonadati</taxon>
        <taxon>Pseudomonadota</taxon>
        <taxon>Alphaproteobacteria</taxon>
        <taxon>Rhodobacterales</taxon>
        <taxon>Paracoccaceae</taxon>
        <taxon>Paracoccus</taxon>
    </lineage>
</organism>
<dbReference type="Pfam" id="PF09864">
    <property type="entry name" value="MliC"/>
    <property type="match status" value="1"/>
</dbReference>
<keyword evidence="3" id="KW-0564">Palmitate</keyword>
<evidence type="ECO:0000256" key="4">
    <source>
        <dbReference type="ARBA" id="ARBA00023288"/>
    </source>
</evidence>
<dbReference type="Gene3D" id="2.40.128.200">
    <property type="match status" value="1"/>
</dbReference>
<proteinExistence type="predicted"/>
<feature type="signal peptide" evidence="5">
    <location>
        <begin position="1"/>
        <end position="19"/>
    </location>
</feature>
<sequence>MKTFLASAALSLIALPLSAEPMLSIPLPLTGESSVIPVEYSCGEGEALQVKYVNAGENRLAILPVEGTSRVFVNVISASGARYVAGKYEWWSKGDTASFTDLTEDGSRQECQSAG</sequence>
<dbReference type="SUPFAM" id="SSF141488">
    <property type="entry name" value="YdhA-like"/>
    <property type="match status" value="1"/>
</dbReference>
<dbReference type="EMBL" id="FTOU01000005">
    <property type="protein sequence ID" value="SIS81508.1"/>
    <property type="molecule type" value="Genomic_DNA"/>
</dbReference>
<dbReference type="Proteomes" id="UP001215549">
    <property type="component" value="Chromosome"/>
</dbReference>
<dbReference type="RefSeq" id="WP_176011428.1">
    <property type="nucleotide sequence ID" value="NZ_CP067140.1"/>
</dbReference>
<keyword evidence="1 5" id="KW-0732">Signal</keyword>
<feature type="domain" description="C-type lysozyme inhibitor" evidence="6">
    <location>
        <begin position="40"/>
        <end position="106"/>
    </location>
</feature>
<evidence type="ECO:0000313" key="9">
    <source>
        <dbReference type="Proteomes" id="UP000186216"/>
    </source>
</evidence>
<evidence type="ECO:0000256" key="2">
    <source>
        <dbReference type="ARBA" id="ARBA00023136"/>
    </source>
</evidence>
<keyword evidence="2" id="KW-0472">Membrane</keyword>
<name>A0AA45W452_9RHOB</name>
<evidence type="ECO:0000313" key="10">
    <source>
        <dbReference type="Proteomes" id="UP001215549"/>
    </source>
</evidence>
<evidence type="ECO:0000256" key="3">
    <source>
        <dbReference type="ARBA" id="ARBA00023139"/>
    </source>
</evidence>
<accession>A0AA45W452</accession>
<evidence type="ECO:0000313" key="7">
    <source>
        <dbReference type="EMBL" id="SIS81508.1"/>
    </source>
</evidence>
<reference evidence="8 10" key="2">
    <citation type="submission" date="2021-01" db="EMBL/GenBank/DDBJ databases">
        <title>Biogeographic distribution of Paracoccus.</title>
        <authorList>
            <person name="Hollensteiner J."/>
            <person name="Leineberger J."/>
            <person name="Brinkhoff T."/>
            <person name="Daniel R."/>
        </authorList>
    </citation>
    <scope>NUCLEOTIDE SEQUENCE [LARGE SCALE GENOMIC DNA]</scope>
    <source>
        <strain evidence="8 10">DSM 18447</strain>
    </source>
</reference>
<protein>
    <submittedName>
        <fullName evidence="7">Membrane-bound inhibitor of C-type lysozyme</fullName>
    </submittedName>
    <submittedName>
        <fullName evidence="8">MliC family protein</fullName>
    </submittedName>
</protein>
<dbReference type="EMBL" id="CP067140">
    <property type="protein sequence ID" value="WCR04173.1"/>
    <property type="molecule type" value="Genomic_DNA"/>
</dbReference>
<evidence type="ECO:0000256" key="1">
    <source>
        <dbReference type="ARBA" id="ARBA00022729"/>
    </source>
</evidence>
<dbReference type="InterPro" id="IPR036328">
    <property type="entry name" value="MliC_sf"/>
</dbReference>
<gene>
    <name evidence="8" type="ORF">JHX88_05370</name>
    <name evidence="7" type="ORF">SAMN05421772_105216</name>
</gene>
<dbReference type="InterPro" id="IPR018660">
    <property type="entry name" value="MliC"/>
</dbReference>
<evidence type="ECO:0000259" key="6">
    <source>
        <dbReference type="Pfam" id="PF09864"/>
    </source>
</evidence>
<feature type="chain" id="PRO_5041431640" evidence="5">
    <location>
        <begin position="20"/>
        <end position="115"/>
    </location>
</feature>
<dbReference type="AlphaFoldDB" id="A0AA45W452"/>
<keyword evidence="4" id="KW-0449">Lipoprotein</keyword>
<keyword evidence="10" id="KW-1185">Reference proteome</keyword>
<evidence type="ECO:0000313" key="8">
    <source>
        <dbReference type="EMBL" id="WCR04173.1"/>
    </source>
</evidence>